<evidence type="ECO:0000256" key="7">
    <source>
        <dbReference type="ARBA" id="ARBA00022630"/>
    </source>
</evidence>
<dbReference type="PANTHER" id="PTHR10835:SF29">
    <property type="entry name" value="SQUALENE MONOOXYGENASE"/>
    <property type="match status" value="1"/>
</dbReference>
<comment type="function">
    <text evidence="2">Catalyzes the stereospecific oxidation of squalene to (S)-2,3-epoxysqualene, and is considered to be a rate-limiting enzyme in steroid biosynthesis.</text>
</comment>
<evidence type="ECO:0000256" key="11">
    <source>
        <dbReference type="ARBA" id="ARBA00023002"/>
    </source>
</evidence>
<evidence type="ECO:0000256" key="13">
    <source>
        <dbReference type="ARBA" id="ARBA00048658"/>
    </source>
</evidence>
<comment type="cofactor">
    <cofactor evidence="1">
        <name>FAD</name>
        <dbReference type="ChEBI" id="CHEBI:57692"/>
    </cofactor>
</comment>
<dbReference type="Pfam" id="PF01266">
    <property type="entry name" value="DAO"/>
    <property type="match status" value="3"/>
</dbReference>
<evidence type="ECO:0000259" key="16">
    <source>
        <dbReference type="Pfam" id="PF08491"/>
    </source>
</evidence>
<feature type="domain" description="Squalene epoxidase" evidence="16">
    <location>
        <begin position="521"/>
        <end position="607"/>
    </location>
</feature>
<accession>A0A6N2KTE1</accession>
<dbReference type="InterPro" id="IPR036188">
    <property type="entry name" value="FAD/NAD-bd_sf"/>
</dbReference>
<dbReference type="AlphaFoldDB" id="A0A6N2KTE1"/>
<dbReference type="GO" id="GO:0005783">
    <property type="term" value="C:endoplasmic reticulum"/>
    <property type="evidence" value="ECO:0007669"/>
    <property type="project" value="TreeGrafter"/>
</dbReference>
<name>A0A6N2KTE1_SALVM</name>
<dbReference type="PRINTS" id="PR00420">
    <property type="entry name" value="RNGMNOXGNASE"/>
</dbReference>
<feature type="domain" description="Squalene epoxidase" evidence="16">
    <location>
        <begin position="238"/>
        <end position="391"/>
    </location>
</feature>
<evidence type="ECO:0000256" key="2">
    <source>
        <dbReference type="ARBA" id="ARBA00002173"/>
    </source>
</evidence>
<sequence length="1212" mass="130411">MDSKHIFGGVVAAFLFGFVVLYSSRRREKIKASEKTPTKKNLKSSGNGVCRSNFAGNTDVVIVGAGVAGSALAYALAKDGWRLHVIERDLTEPDRIVGEFLHAGGCIKLAELGLEGEELLAVEILLNTLSVELINNYSYLCPTFRVVTDCLDGSDSQTVFSFAAVHKDGKRSAISYPSNASGRGFHHGRFVQKLREKAASLPNVNLEQGTVTSLVEENGSIKGVLYKTKAGQELAASASLTIVCDGCFSNLRSNLCSPKIEVPSYSVGLVLEDYDLPYANRAYFILKDTIAIVYPISSNEIRCLVDVPGPKPPSISTGEMASYLKTVVAPQMPPELYNAFICAIDKGNIRTMPNKIMPASSYPTPGAFLIGDSLNMRHSVTGGGMTVGLSDPSAFAINTLASTLHTVFSSSDQDPARKQMKEAFFNYLSLGGVFSDGLMALLSGLNTNPLSLFFHCFAMLAYAVGSLLLPFPTPKRMCIAARLVLVGSGIIFPILKAEGIRATFFPATMPAYYRTPPLQSTGGMTVGLSDVVLLRDLLRPLNDLSNAASICNYLESFCVLRKPSAFAINTLASTLHTVFSSSDQDPARKEMKEAFFNYLSLGGIKASEKTRTKKKLKSSGNGVCRSNFAGNTDVIIVGAGVAGSALAYALAKDGWRVHVIERDLTEPDRIVGEFLHAGGCIKLAELGLEDCLDGSDSQTVFSFAAVHKDGKRSAISYPSNASGRGFHHGRSSGNGVCRPNYAGNTDKKNGLQATFLFGFVVLYSSRRQKTRTKKNLKSSGNGVCRSNLGGNTDVIIVGAGVAGSALAYALAKDGWRVHVIERDLTEPDRIVGEFLQAGGCMKLAELGLEGEELLAVEILLNILSVELINNYSYLCPTFRVVTDCLDGSDSQTVFSFAAVHKDGKRSAISYPSSASGRGFHHGRFVQKLREKAASLPNVKLEQGTVTSLVEENGSIKGVLYKTKAGQELAASASLTIVCDGCFSNLRSNLCSPKIEVPSYSVGLVLEDYNLPYANRAYFILKDTISIAYPISSNEIRCLVDVPGPQPPSISTGEMASYLKTVVAPQMPAELYNAFICAIDKGNIRTMPNRIMPASSYPTPGAFRIGDSLNMRHSVTGGGMTVGLSDVVLLRDLLKPLNDLSNAASICKYLESFCVLPNGIRNKYIGKHPTHSILFIGSGPSEEGNERSILQLFEPWRRVLRWTDGSSASSSLY</sequence>
<feature type="domain" description="Squalene epoxidase" evidence="16">
    <location>
        <begin position="394"/>
        <end position="473"/>
    </location>
</feature>
<keyword evidence="9" id="KW-0274">FAD</keyword>
<feature type="transmembrane region" description="Helical" evidence="14">
    <location>
        <begin position="478"/>
        <end position="495"/>
    </location>
</feature>
<keyword evidence="12 14" id="KW-0472">Membrane</keyword>
<evidence type="ECO:0000256" key="3">
    <source>
        <dbReference type="ARBA" id="ARBA00004141"/>
    </source>
</evidence>
<feature type="transmembrane region" description="Helical" evidence="14">
    <location>
        <begin position="6"/>
        <end position="23"/>
    </location>
</feature>
<dbReference type="Gene3D" id="3.50.50.60">
    <property type="entry name" value="FAD/NAD(P)-binding domain"/>
    <property type="match status" value="5"/>
</dbReference>
<proteinExistence type="inferred from homology"/>
<dbReference type="GO" id="GO:0050660">
    <property type="term" value="F:flavin adenine dinucleotide binding"/>
    <property type="evidence" value="ECO:0007669"/>
    <property type="project" value="InterPro"/>
</dbReference>
<dbReference type="GO" id="GO:0004506">
    <property type="term" value="F:squalene monooxygenase activity"/>
    <property type="evidence" value="ECO:0007669"/>
    <property type="project" value="UniProtKB-EC"/>
</dbReference>
<protein>
    <recommendedName>
        <fullName evidence="6">squalene monooxygenase</fullName>
        <ecNumber evidence="6">1.14.14.17</ecNumber>
    </recommendedName>
</protein>
<feature type="domain" description="Squalene epoxidase" evidence="16">
    <location>
        <begin position="972"/>
        <end position="1154"/>
    </location>
</feature>
<feature type="domain" description="FAD dependent oxidoreductase" evidence="15">
    <location>
        <begin position="633"/>
        <end position="663"/>
    </location>
</feature>
<dbReference type="InterPro" id="IPR040125">
    <property type="entry name" value="Squalene_monox"/>
</dbReference>
<comment type="catalytic activity">
    <reaction evidence="13">
        <text>squalene + reduced [NADPH--hemoprotein reductase] + O2 = (S)-2,3-epoxysqualene + oxidized [NADPH--hemoprotein reductase] + H2O + H(+)</text>
        <dbReference type="Rhea" id="RHEA:25282"/>
        <dbReference type="Rhea" id="RHEA-COMP:11964"/>
        <dbReference type="Rhea" id="RHEA-COMP:11965"/>
        <dbReference type="ChEBI" id="CHEBI:15377"/>
        <dbReference type="ChEBI" id="CHEBI:15378"/>
        <dbReference type="ChEBI" id="CHEBI:15379"/>
        <dbReference type="ChEBI" id="CHEBI:15440"/>
        <dbReference type="ChEBI" id="CHEBI:15441"/>
        <dbReference type="ChEBI" id="CHEBI:57618"/>
        <dbReference type="ChEBI" id="CHEBI:58210"/>
        <dbReference type="EC" id="1.14.14.17"/>
    </reaction>
</comment>
<evidence type="ECO:0000313" key="17">
    <source>
        <dbReference type="EMBL" id="VFU31469.1"/>
    </source>
</evidence>
<dbReference type="EC" id="1.14.14.17" evidence="6"/>
<comment type="similarity">
    <text evidence="5">Belongs to the squalene monooxygenase family.</text>
</comment>
<evidence type="ECO:0000256" key="6">
    <source>
        <dbReference type="ARBA" id="ARBA00012312"/>
    </source>
</evidence>
<dbReference type="GO" id="GO:0016126">
    <property type="term" value="P:sterol biosynthetic process"/>
    <property type="evidence" value="ECO:0007669"/>
    <property type="project" value="InterPro"/>
</dbReference>
<keyword evidence="10 14" id="KW-1133">Transmembrane helix</keyword>
<reference evidence="17" key="1">
    <citation type="submission" date="2019-03" db="EMBL/GenBank/DDBJ databases">
        <authorList>
            <person name="Mank J."/>
            <person name="Almeida P."/>
        </authorList>
    </citation>
    <scope>NUCLEOTIDE SEQUENCE</scope>
    <source>
        <strain evidence="17">78183</strain>
    </source>
</reference>
<evidence type="ECO:0000256" key="1">
    <source>
        <dbReference type="ARBA" id="ARBA00001974"/>
    </source>
</evidence>
<keyword evidence="11" id="KW-0560">Oxidoreductase</keyword>
<gene>
    <name evidence="17" type="ORF">SVIM_LOCUS131718</name>
</gene>
<feature type="transmembrane region" description="Helical" evidence="14">
    <location>
        <begin position="452"/>
        <end position="471"/>
    </location>
</feature>
<evidence type="ECO:0000256" key="14">
    <source>
        <dbReference type="SAM" id="Phobius"/>
    </source>
</evidence>
<feature type="domain" description="FAD dependent oxidoreductase" evidence="15">
    <location>
        <begin position="793"/>
        <end position="823"/>
    </location>
</feature>
<dbReference type="PANTHER" id="PTHR10835">
    <property type="entry name" value="SQUALENE MONOOXYGENASE"/>
    <property type="match status" value="1"/>
</dbReference>
<evidence type="ECO:0000256" key="4">
    <source>
        <dbReference type="ARBA" id="ARBA00005018"/>
    </source>
</evidence>
<dbReference type="EMBL" id="CAADRP010000713">
    <property type="protein sequence ID" value="VFU31469.1"/>
    <property type="molecule type" value="Genomic_DNA"/>
</dbReference>
<comment type="subcellular location">
    <subcellularLocation>
        <location evidence="3">Membrane</location>
        <topology evidence="3">Multi-pass membrane protein</topology>
    </subcellularLocation>
</comment>
<dbReference type="Pfam" id="PF08491">
    <property type="entry name" value="SE"/>
    <property type="match status" value="4"/>
</dbReference>
<evidence type="ECO:0000256" key="12">
    <source>
        <dbReference type="ARBA" id="ARBA00023136"/>
    </source>
</evidence>
<evidence type="ECO:0000256" key="5">
    <source>
        <dbReference type="ARBA" id="ARBA00008802"/>
    </source>
</evidence>
<comment type="pathway">
    <text evidence="4">Terpene metabolism; lanosterol biosynthesis; lanosterol from farnesyl diphosphate: step 2/3.</text>
</comment>
<organism evidence="17">
    <name type="scientific">Salix viminalis</name>
    <name type="common">Common osier</name>
    <name type="synonym">Basket willow</name>
    <dbReference type="NCBI Taxonomy" id="40686"/>
    <lineage>
        <taxon>Eukaryota</taxon>
        <taxon>Viridiplantae</taxon>
        <taxon>Streptophyta</taxon>
        <taxon>Embryophyta</taxon>
        <taxon>Tracheophyta</taxon>
        <taxon>Spermatophyta</taxon>
        <taxon>Magnoliopsida</taxon>
        <taxon>eudicotyledons</taxon>
        <taxon>Gunneridae</taxon>
        <taxon>Pentapetalae</taxon>
        <taxon>rosids</taxon>
        <taxon>fabids</taxon>
        <taxon>Malpighiales</taxon>
        <taxon>Salicaceae</taxon>
        <taxon>Saliceae</taxon>
        <taxon>Salix</taxon>
    </lineage>
</organism>
<dbReference type="UniPathway" id="UPA00767">
    <property type="reaction ID" value="UER00752"/>
</dbReference>
<evidence type="ECO:0000256" key="10">
    <source>
        <dbReference type="ARBA" id="ARBA00022989"/>
    </source>
</evidence>
<keyword evidence="7" id="KW-0285">Flavoprotein</keyword>
<dbReference type="InterPro" id="IPR013698">
    <property type="entry name" value="Squalene_epoxidase"/>
</dbReference>
<evidence type="ECO:0000256" key="9">
    <source>
        <dbReference type="ARBA" id="ARBA00022827"/>
    </source>
</evidence>
<dbReference type="SUPFAM" id="SSF51905">
    <property type="entry name" value="FAD/NAD(P)-binding domain"/>
    <property type="match status" value="3"/>
</dbReference>
<feature type="transmembrane region" description="Helical" evidence="14">
    <location>
        <begin position="424"/>
        <end position="446"/>
    </location>
</feature>
<evidence type="ECO:0000259" key="15">
    <source>
        <dbReference type="Pfam" id="PF01266"/>
    </source>
</evidence>
<feature type="domain" description="FAD dependent oxidoreductase" evidence="15">
    <location>
        <begin position="59"/>
        <end position="89"/>
    </location>
</feature>
<dbReference type="InterPro" id="IPR006076">
    <property type="entry name" value="FAD-dep_OxRdtase"/>
</dbReference>
<dbReference type="GO" id="GO:0016020">
    <property type="term" value="C:membrane"/>
    <property type="evidence" value="ECO:0007669"/>
    <property type="project" value="UniProtKB-SubCell"/>
</dbReference>
<evidence type="ECO:0000256" key="8">
    <source>
        <dbReference type="ARBA" id="ARBA00022692"/>
    </source>
</evidence>
<keyword evidence="8 14" id="KW-0812">Transmembrane</keyword>